<evidence type="ECO:0008006" key="3">
    <source>
        <dbReference type="Google" id="ProtNLM"/>
    </source>
</evidence>
<dbReference type="AlphaFoldDB" id="A0A132BWL9"/>
<protein>
    <recommendedName>
        <fullName evidence="3">DUF4157 domain-containing protein</fullName>
    </recommendedName>
</protein>
<accession>A0A132BWL9</accession>
<gene>
    <name evidence="1" type="ORF">TRIHO_24320</name>
</gene>
<dbReference type="EMBL" id="LPUY01000073">
    <property type="protein sequence ID" value="KUP92694.1"/>
    <property type="molecule type" value="Genomic_DNA"/>
</dbReference>
<sequence>MRFLPLAILPFLLFGCTERPLTGSEAAFLGTVHGNNVQFDDILIVKGGLADARPNDGAVALGNKIHYNSNTYRENFVPDDDVTFIEDLVLLAHEVTHIWQYNSGKTPKCTVSELAREHSEFGDTVYVYPTPLSASKSLTSYRCEQQAQIVGDWVLYRALNRPEASTYEAVIRRSMPVDELLAKSGLKRRD</sequence>
<proteinExistence type="predicted"/>
<dbReference type="PROSITE" id="PS51257">
    <property type="entry name" value="PROKAR_LIPOPROTEIN"/>
    <property type="match status" value="1"/>
</dbReference>
<evidence type="ECO:0000313" key="1">
    <source>
        <dbReference type="EMBL" id="KUP92694.1"/>
    </source>
</evidence>
<comment type="caution">
    <text evidence="1">The sequence shown here is derived from an EMBL/GenBank/DDBJ whole genome shotgun (WGS) entry which is preliminary data.</text>
</comment>
<organism evidence="1 2">
    <name type="scientific">Tritonibacter horizontis</name>
    <dbReference type="NCBI Taxonomy" id="1768241"/>
    <lineage>
        <taxon>Bacteria</taxon>
        <taxon>Pseudomonadati</taxon>
        <taxon>Pseudomonadota</taxon>
        <taxon>Alphaproteobacteria</taxon>
        <taxon>Rhodobacterales</taxon>
        <taxon>Paracoccaceae</taxon>
        <taxon>Tritonibacter</taxon>
    </lineage>
</organism>
<keyword evidence="2" id="KW-1185">Reference proteome</keyword>
<name>A0A132BWL9_9RHOB</name>
<reference evidence="1 2" key="1">
    <citation type="submission" date="2015-12" db="EMBL/GenBank/DDBJ databases">
        <title>Genome sequence of the marine Rhodobacteraceae strain O3.65, Candidatus Tritonibacter horizontis.</title>
        <authorList>
            <person name="Poehlein A."/>
            <person name="Giebel H.A."/>
            <person name="Voget S."/>
            <person name="Brinkhoff T."/>
        </authorList>
    </citation>
    <scope>NUCLEOTIDE SEQUENCE [LARGE SCALE GENOMIC DNA]</scope>
    <source>
        <strain evidence="1 2">O3.65</strain>
    </source>
</reference>
<dbReference type="RefSeq" id="WP_131811202.1">
    <property type="nucleotide sequence ID" value="NZ_LPUY01000073.1"/>
</dbReference>
<evidence type="ECO:0000313" key="2">
    <source>
        <dbReference type="Proteomes" id="UP000068382"/>
    </source>
</evidence>
<dbReference type="Proteomes" id="UP000068382">
    <property type="component" value="Unassembled WGS sequence"/>
</dbReference>
<dbReference type="OrthoDB" id="8686772at2"/>